<proteinExistence type="predicted"/>
<keyword evidence="1" id="KW-0472">Membrane</keyword>
<dbReference type="Proteomes" id="UP000887540">
    <property type="component" value="Unplaced"/>
</dbReference>
<organism evidence="2 3">
    <name type="scientific">Acrobeloides nanus</name>
    <dbReference type="NCBI Taxonomy" id="290746"/>
    <lineage>
        <taxon>Eukaryota</taxon>
        <taxon>Metazoa</taxon>
        <taxon>Ecdysozoa</taxon>
        <taxon>Nematoda</taxon>
        <taxon>Chromadorea</taxon>
        <taxon>Rhabditida</taxon>
        <taxon>Tylenchina</taxon>
        <taxon>Cephalobomorpha</taxon>
        <taxon>Cephaloboidea</taxon>
        <taxon>Cephalobidae</taxon>
        <taxon>Acrobeloides</taxon>
    </lineage>
</organism>
<keyword evidence="1" id="KW-1133">Transmembrane helix</keyword>
<dbReference type="SUPFAM" id="SSF81321">
    <property type="entry name" value="Family A G protein-coupled receptor-like"/>
    <property type="match status" value="1"/>
</dbReference>
<feature type="transmembrane region" description="Helical" evidence="1">
    <location>
        <begin position="62"/>
        <end position="87"/>
    </location>
</feature>
<dbReference type="WBParaSite" id="ACRNAN_scaffold3385.g31862.t1">
    <property type="protein sequence ID" value="ACRNAN_scaffold3385.g31862.t1"/>
    <property type="gene ID" value="ACRNAN_scaffold3385.g31862"/>
</dbReference>
<evidence type="ECO:0000313" key="2">
    <source>
        <dbReference type="Proteomes" id="UP000887540"/>
    </source>
</evidence>
<protein>
    <submittedName>
        <fullName evidence="3">Uncharacterized protein</fullName>
    </submittedName>
</protein>
<dbReference type="AlphaFoldDB" id="A0A914DNQ9"/>
<feature type="transmembrane region" description="Helical" evidence="1">
    <location>
        <begin position="26"/>
        <end position="50"/>
    </location>
</feature>
<evidence type="ECO:0000313" key="3">
    <source>
        <dbReference type="WBParaSite" id="ACRNAN_scaffold3385.g31862.t1"/>
    </source>
</evidence>
<keyword evidence="1" id="KW-0812">Transmembrane</keyword>
<accession>A0A914DNQ9</accession>
<evidence type="ECO:0000256" key="1">
    <source>
        <dbReference type="SAM" id="Phobius"/>
    </source>
</evidence>
<keyword evidence="2" id="KW-1185">Reference proteome</keyword>
<sequence length="110" mass="12951">MSNETIVSDYYDFDQTHFLTLTQYRIVGGIIFTYVTAALLLHIPVMWMFITKKEFYENPTYILMFHLGLGDIFVIVDWQLACLMMFFPKKFTPTATTIGWVIVDKLHKKL</sequence>
<name>A0A914DNQ9_9BILA</name>
<reference evidence="3" key="1">
    <citation type="submission" date="2022-11" db="UniProtKB">
        <authorList>
            <consortium name="WormBaseParasite"/>
        </authorList>
    </citation>
    <scope>IDENTIFICATION</scope>
</reference>